<dbReference type="PROSITE" id="PS00036">
    <property type="entry name" value="BZIP_BASIC"/>
    <property type="match status" value="1"/>
</dbReference>
<feature type="region of interest" description="Disordered" evidence="3">
    <location>
        <begin position="194"/>
        <end position="218"/>
    </location>
</feature>
<protein>
    <submittedName>
        <fullName evidence="5">Transcription factor atf21</fullName>
    </submittedName>
</protein>
<dbReference type="PROSITE" id="PS50217">
    <property type="entry name" value="BZIP"/>
    <property type="match status" value="1"/>
</dbReference>
<evidence type="ECO:0000256" key="1">
    <source>
        <dbReference type="ARBA" id="ARBA00004123"/>
    </source>
</evidence>
<comment type="caution">
    <text evidence="5">The sequence shown here is derived from an EMBL/GenBank/DDBJ whole genome shotgun (WGS) entry which is preliminary data.</text>
</comment>
<dbReference type="SUPFAM" id="SSF57959">
    <property type="entry name" value="Leucine zipper domain"/>
    <property type="match status" value="1"/>
</dbReference>
<dbReference type="InterPro" id="IPR004827">
    <property type="entry name" value="bZIP"/>
</dbReference>
<evidence type="ECO:0000256" key="3">
    <source>
        <dbReference type="SAM" id="MobiDB-lite"/>
    </source>
</evidence>
<dbReference type="HOGENOM" id="CLU_1210488_0_0_1"/>
<dbReference type="eggNOG" id="ENOG502T0QK">
    <property type="taxonomic scope" value="Eukaryota"/>
</dbReference>
<evidence type="ECO:0000313" key="5">
    <source>
        <dbReference type="EMBL" id="KFX48709.1"/>
    </source>
</evidence>
<reference evidence="5" key="2">
    <citation type="journal article" date="2014" name="PLoS Genet.">
        <title>Signature gene expression reveals novel clues to the molecular mechanisms of dimorphic transition in Penicillium marneffei.</title>
        <authorList>
            <person name="Yang E."/>
            <person name="Wang G."/>
            <person name="Cai J."/>
            <person name="Woo P.C."/>
            <person name="Lau S.K."/>
            <person name="Yuen K.-Y."/>
            <person name="Chow W.-N."/>
            <person name="Lin X."/>
        </authorList>
    </citation>
    <scope>NUCLEOTIDE SEQUENCE</scope>
    <source>
        <strain evidence="5">PM1</strain>
    </source>
</reference>
<dbReference type="InterPro" id="IPR046347">
    <property type="entry name" value="bZIP_sf"/>
</dbReference>
<dbReference type="SMART" id="SM00338">
    <property type="entry name" value="BRLZ"/>
    <property type="match status" value="1"/>
</dbReference>
<keyword evidence="2" id="KW-0539">Nucleus</keyword>
<organism evidence="5">
    <name type="scientific">Talaromyces marneffei PM1</name>
    <dbReference type="NCBI Taxonomy" id="1077442"/>
    <lineage>
        <taxon>Eukaryota</taxon>
        <taxon>Fungi</taxon>
        <taxon>Dikarya</taxon>
        <taxon>Ascomycota</taxon>
        <taxon>Pezizomycotina</taxon>
        <taxon>Eurotiomycetes</taxon>
        <taxon>Eurotiomycetidae</taxon>
        <taxon>Eurotiales</taxon>
        <taxon>Trichocomaceae</taxon>
        <taxon>Talaromyces</taxon>
        <taxon>Talaromyces sect. Talaromyces</taxon>
    </lineage>
</organism>
<dbReference type="InterPro" id="IPR050936">
    <property type="entry name" value="AP-1-like"/>
</dbReference>
<dbReference type="GO" id="GO:0001228">
    <property type="term" value="F:DNA-binding transcription activator activity, RNA polymerase II-specific"/>
    <property type="evidence" value="ECO:0007669"/>
    <property type="project" value="TreeGrafter"/>
</dbReference>
<sequence>MNYRTMKSDVLLMPGNSDMFDSRPWFDNNQNMKEFHHAVISGMPPSSPPQHDELSFEHFIPPTTDQMDSPSSITSPDFSVSQRDGHNSSYSSKKEKSRKSRSNKSPASEEDTPENKSRRRREQNRIAQRTFRERKDRYIQNLESHIKLLDASHKDLQASYRQSTDQVNALYTQLLETQGELDYWRCLAQPSTSQTTTTTTTETMSATPTIAPGEAHGRRHLHPNAPIMSGMNIQHGQFT</sequence>
<feature type="compositionally biased region" description="Polar residues" evidence="3">
    <location>
        <begin position="63"/>
        <end position="82"/>
    </location>
</feature>
<feature type="compositionally biased region" description="Low complexity" evidence="3">
    <location>
        <begin position="194"/>
        <end position="209"/>
    </location>
</feature>
<accession>A0A093VFE2</accession>
<evidence type="ECO:0000256" key="2">
    <source>
        <dbReference type="ARBA" id="ARBA00023242"/>
    </source>
</evidence>
<feature type="domain" description="BZIP" evidence="4">
    <location>
        <begin position="114"/>
        <end position="177"/>
    </location>
</feature>
<proteinExistence type="predicted"/>
<dbReference type="PANTHER" id="PTHR40621:SF6">
    <property type="entry name" value="AP-1-LIKE TRANSCRIPTION FACTOR YAP1-RELATED"/>
    <property type="match status" value="1"/>
</dbReference>
<feature type="region of interest" description="Disordered" evidence="3">
    <location>
        <begin position="39"/>
        <end position="132"/>
    </location>
</feature>
<dbReference type="GO" id="GO:0090575">
    <property type="term" value="C:RNA polymerase II transcription regulator complex"/>
    <property type="evidence" value="ECO:0007669"/>
    <property type="project" value="TreeGrafter"/>
</dbReference>
<dbReference type="GO" id="GO:0000976">
    <property type="term" value="F:transcription cis-regulatory region binding"/>
    <property type="evidence" value="ECO:0007669"/>
    <property type="project" value="InterPro"/>
</dbReference>
<dbReference type="Pfam" id="PF00170">
    <property type="entry name" value="bZIP_1"/>
    <property type="match status" value="1"/>
</dbReference>
<dbReference type="CDD" id="cd14688">
    <property type="entry name" value="bZIP_YAP"/>
    <property type="match status" value="1"/>
</dbReference>
<name>A0A093VFE2_TALMA</name>
<dbReference type="AlphaFoldDB" id="A0A093VFE2"/>
<evidence type="ECO:0000259" key="4">
    <source>
        <dbReference type="PROSITE" id="PS50217"/>
    </source>
</evidence>
<reference key="1">
    <citation type="journal article" date="2014" name="PLoS Genet.">
        <title>Signature Gene Expression Reveals Novel Clues to the Molecular Mechanisms of Dimorphic Transition in Penicillium marneffei.</title>
        <authorList>
            <person name="Yang E."/>
            <person name="Wang G."/>
            <person name="Cai J."/>
            <person name="Woo P.C."/>
            <person name="Lau S.K."/>
            <person name="Yuen K.-Y."/>
            <person name="Chow W.-N."/>
            <person name="Lin X."/>
        </authorList>
    </citation>
    <scope>NUCLEOTIDE SEQUENCE [LARGE SCALE GENOMIC DNA]</scope>
    <source>
        <strain>PM1</strain>
    </source>
</reference>
<dbReference type="PANTHER" id="PTHR40621">
    <property type="entry name" value="TRANSCRIPTION FACTOR KAPC-RELATED"/>
    <property type="match status" value="1"/>
</dbReference>
<dbReference type="Gene3D" id="1.20.5.170">
    <property type="match status" value="1"/>
</dbReference>
<comment type="subcellular location">
    <subcellularLocation>
        <location evidence="1">Nucleus</location>
    </subcellularLocation>
</comment>
<gene>
    <name evidence="5" type="ORF">GQ26_0111010</name>
</gene>
<dbReference type="EMBL" id="JPOX01000011">
    <property type="protein sequence ID" value="KFX48709.1"/>
    <property type="molecule type" value="Genomic_DNA"/>
</dbReference>